<dbReference type="CDD" id="cd16183">
    <property type="entry name" value="EFh_PEF_ALG-2"/>
    <property type="match status" value="1"/>
</dbReference>
<dbReference type="InterPro" id="IPR011992">
    <property type="entry name" value="EF-hand-dom_pair"/>
</dbReference>
<gene>
    <name evidence="15" type="ORF">DPMN_024587</name>
</gene>
<evidence type="ECO:0000256" key="12">
    <source>
        <dbReference type="ARBA" id="ARBA00042606"/>
    </source>
</evidence>
<dbReference type="Pfam" id="PF13499">
    <property type="entry name" value="EF-hand_7"/>
    <property type="match status" value="2"/>
</dbReference>
<dbReference type="GO" id="GO:0012507">
    <property type="term" value="C:ER to Golgi transport vesicle membrane"/>
    <property type="evidence" value="ECO:0007669"/>
    <property type="project" value="UniProtKB-SubCell"/>
</dbReference>
<dbReference type="PANTHER" id="PTHR46212:SF10">
    <property type="entry name" value="PEFLIN"/>
    <property type="match status" value="1"/>
</dbReference>
<evidence type="ECO:0000256" key="13">
    <source>
        <dbReference type="SAM" id="MobiDB-lite"/>
    </source>
</evidence>
<evidence type="ECO:0000256" key="1">
    <source>
        <dbReference type="ARBA" id="ARBA00004240"/>
    </source>
</evidence>
<evidence type="ECO:0000256" key="10">
    <source>
        <dbReference type="ARBA" id="ARBA00041025"/>
    </source>
</evidence>
<dbReference type="OrthoDB" id="186625at2759"/>
<protein>
    <recommendedName>
        <fullName evidence="10">Peflin</fullName>
    </recommendedName>
    <alternativeName>
        <fullName evidence="11">PEF protein with a long N-terminal hydrophobic domain</fullName>
    </alternativeName>
    <alternativeName>
        <fullName evidence="12">Penta-EF hand domain-containing protein 1</fullName>
    </alternativeName>
</protein>
<evidence type="ECO:0000313" key="15">
    <source>
        <dbReference type="EMBL" id="KAH3861652.1"/>
    </source>
</evidence>
<comment type="caution">
    <text evidence="15">The sequence shown here is derived from an EMBL/GenBank/DDBJ whole genome shotgun (WGS) entry which is preliminary data.</text>
</comment>
<dbReference type="SUPFAM" id="SSF47473">
    <property type="entry name" value="EF-hand"/>
    <property type="match status" value="1"/>
</dbReference>
<evidence type="ECO:0000256" key="11">
    <source>
        <dbReference type="ARBA" id="ARBA00041490"/>
    </source>
</evidence>
<feature type="domain" description="EF-hand" evidence="14">
    <location>
        <begin position="128"/>
        <end position="163"/>
    </location>
</feature>
<dbReference type="GO" id="GO:0005783">
    <property type="term" value="C:endoplasmic reticulum"/>
    <property type="evidence" value="ECO:0007669"/>
    <property type="project" value="UniProtKB-SubCell"/>
</dbReference>
<dbReference type="GO" id="GO:0048306">
    <property type="term" value="F:calcium-dependent protein binding"/>
    <property type="evidence" value="ECO:0007669"/>
    <property type="project" value="UniProtKB-ARBA"/>
</dbReference>
<dbReference type="Proteomes" id="UP000828390">
    <property type="component" value="Unassembled WGS sequence"/>
</dbReference>
<keyword evidence="8" id="KW-0968">Cytoplasmic vesicle</keyword>
<evidence type="ECO:0000256" key="6">
    <source>
        <dbReference type="ARBA" id="ARBA00022837"/>
    </source>
</evidence>
<reference evidence="15" key="2">
    <citation type="submission" date="2020-11" db="EMBL/GenBank/DDBJ databases">
        <authorList>
            <person name="McCartney M.A."/>
            <person name="Auch B."/>
            <person name="Kono T."/>
            <person name="Mallez S."/>
            <person name="Becker A."/>
            <person name="Gohl D.M."/>
            <person name="Silverstein K.A.T."/>
            <person name="Koren S."/>
            <person name="Bechman K.B."/>
            <person name="Herman A."/>
            <person name="Abrahante J.E."/>
            <person name="Garbe J."/>
        </authorList>
    </citation>
    <scope>NUCLEOTIDE SEQUENCE</scope>
    <source>
        <strain evidence="15">Duluth1</strain>
        <tissue evidence="15">Whole animal</tissue>
    </source>
</reference>
<evidence type="ECO:0000259" key="14">
    <source>
        <dbReference type="PROSITE" id="PS50222"/>
    </source>
</evidence>
<proteinExistence type="predicted"/>
<dbReference type="InterPro" id="IPR002048">
    <property type="entry name" value="EF_hand_dom"/>
</dbReference>
<evidence type="ECO:0000256" key="3">
    <source>
        <dbReference type="ARBA" id="ARBA00022723"/>
    </source>
</evidence>
<reference evidence="15" key="1">
    <citation type="journal article" date="2019" name="bioRxiv">
        <title>The Genome of the Zebra Mussel, Dreissena polymorpha: A Resource for Invasive Species Research.</title>
        <authorList>
            <person name="McCartney M.A."/>
            <person name="Auch B."/>
            <person name="Kono T."/>
            <person name="Mallez S."/>
            <person name="Zhang Y."/>
            <person name="Obille A."/>
            <person name="Becker A."/>
            <person name="Abrahante J.E."/>
            <person name="Garbe J."/>
            <person name="Badalamenti J.P."/>
            <person name="Herman A."/>
            <person name="Mangelson H."/>
            <person name="Liachko I."/>
            <person name="Sullivan S."/>
            <person name="Sone E.D."/>
            <person name="Koren S."/>
            <person name="Silverstein K.A.T."/>
            <person name="Beckman K.B."/>
            <person name="Gohl D.M."/>
        </authorList>
    </citation>
    <scope>NUCLEOTIDE SEQUENCE</scope>
    <source>
        <strain evidence="15">Duluth1</strain>
        <tissue evidence="15">Whole animal</tissue>
    </source>
</reference>
<evidence type="ECO:0000256" key="8">
    <source>
        <dbReference type="ARBA" id="ARBA00023329"/>
    </source>
</evidence>
<keyword evidence="16" id="KW-1185">Reference proteome</keyword>
<feature type="compositionally biased region" description="Gly residues" evidence="13">
    <location>
        <begin position="107"/>
        <end position="121"/>
    </location>
</feature>
<dbReference type="PROSITE" id="PS00018">
    <property type="entry name" value="EF_HAND_1"/>
    <property type="match status" value="2"/>
</dbReference>
<dbReference type="AlphaFoldDB" id="A0A9D4LMS8"/>
<keyword evidence="4" id="KW-0677">Repeat</keyword>
<dbReference type="EMBL" id="JAIWYP010000002">
    <property type="protein sequence ID" value="KAH3861652.1"/>
    <property type="molecule type" value="Genomic_DNA"/>
</dbReference>
<dbReference type="PANTHER" id="PTHR46212">
    <property type="entry name" value="PEFLIN"/>
    <property type="match status" value="1"/>
</dbReference>
<feature type="region of interest" description="Disordered" evidence="13">
    <location>
        <begin position="1"/>
        <end position="125"/>
    </location>
</feature>
<dbReference type="Gene3D" id="1.10.238.10">
    <property type="entry name" value="EF-hand"/>
    <property type="match status" value="1"/>
</dbReference>
<evidence type="ECO:0000256" key="7">
    <source>
        <dbReference type="ARBA" id="ARBA00023136"/>
    </source>
</evidence>
<keyword evidence="6" id="KW-0106">Calcium</keyword>
<feature type="domain" description="EF-hand" evidence="14">
    <location>
        <begin position="195"/>
        <end position="230"/>
    </location>
</feature>
<dbReference type="InterPro" id="IPR018247">
    <property type="entry name" value="EF_Hand_1_Ca_BS"/>
</dbReference>
<feature type="compositionally biased region" description="Low complexity" evidence="13">
    <location>
        <begin position="28"/>
        <end position="43"/>
    </location>
</feature>
<comment type="subcellular location">
    <subcellularLocation>
        <location evidence="9">Cytoplasmic vesicle</location>
        <location evidence="9">COPII-coated vesicle membrane</location>
        <topology evidence="9">Peripheral membrane protein</topology>
    </subcellularLocation>
    <subcellularLocation>
        <location evidence="1">Endoplasmic reticulum</location>
    </subcellularLocation>
</comment>
<organism evidence="15 16">
    <name type="scientific">Dreissena polymorpha</name>
    <name type="common">Zebra mussel</name>
    <name type="synonym">Mytilus polymorpha</name>
    <dbReference type="NCBI Taxonomy" id="45954"/>
    <lineage>
        <taxon>Eukaryota</taxon>
        <taxon>Metazoa</taxon>
        <taxon>Spiralia</taxon>
        <taxon>Lophotrochozoa</taxon>
        <taxon>Mollusca</taxon>
        <taxon>Bivalvia</taxon>
        <taxon>Autobranchia</taxon>
        <taxon>Heteroconchia</taxon>
        <taxon>Euheterodonta</taxon>
        <taxon>Imparidentia</taxon>
        <taxon>Neoheterodontei</taxon>
        <taxon>Myida</taxon>
        <taxon>Dreissenoidea</taxon>
        <taxon>Dreissenidae</taxon>
        <taxon>Dreissena</taxon>
    </lineage>
</organism>
<sequence>MSWGGQQNQYGGYGTPQGYQPGAPPASQVYGQGQVQGQTQGYGAPAGYGQSGAPQQQVYRPQGPAGQFGQPPQGQYGSPSVGQYGQPGQYGQQGQYGQPGQYRAPQGYGGFQQQGMAGYGGQAQPPPGVNPEVWTWFQSVDGDRNGKITSEELRLALHNGNWSPFNSETCRLMVGMFDKDRSGTIDVQEFAALWKYVQDWKSCFDRFDTDRSGNIDSRELTTAFQSFGYNLSPQFCDLVVRVFDRRGTRHIQFDDFIQACVLLKTLTDKFRAKDNQMNGTIRISYEEFLDMALDIKV</sequence>
<evidence type="ECO:0000256" key="9">
    <source>
        <dbReference type="ARBA" id="ARBA00037873"/>
    </source>
</evidence>
<evidence type="ECO:0000256" key="5">
    <source>
        <dbReference type="ARBA" id="ARBA00022824"/>
    </source>
</evidence>
<evidence type="ECO:0000256" key="2">
    <source>
        <dbReference type="ARBA" id="ARBA00022490"/>
    </source>
</evidence>
<dbReference type="SMART" id="SM00054">
    <property type="entry name" value="EFh"/>
    <property type="match status" value="3"/>
</dbReference>
<name>A0A9D4LMS8_DREPO</name>
<dbReference type="GO" id="GO:0048208">
    <property type="term" value="P:COPII vesicle coating"/>
    <property type="evidence" value="ECO:0007669"/>
    <property type="project" value="TreeGrafter"/>
</dbReference>
<evidence type="ECO:0000256" key="4">
    <source>
        <dbReference type="ARBA" id="ARBA00022737"/>
    </source>
</evidence>
<evidence type="ECO:0000313" key="16">
    <source>
        <dbReference type="Proteomes" id="UP000828390"/>
    </source>
</evidence>
<feature type="compositionally biased region" description="Low complexity" evidence="13">
    <location>
        <begin position="61"/>
        <end position="106"/>
    </location>
</feature>
<dbReference type="GO" id="GO:0005509">
    <property type="term" value="F:calcium ion binding"/>
    <property type="evidence" value="ECO:0007669"/>
    <property type="project" value="InterPro"/>
</dbReference>
<dbReference type="InterPro" id="IPR051426">
    <property type="entry name" value="Peflin/Sorcin_CaBP"/>
</dbReference>
<dbReference type="PROSITE" id="PS50222">
    <property type="entry name" value="EF_HAND_2"/>
    <property type="match status" value="2"/>
</dbReference>
<keyword evidence="2" id="KW-0963">Cytoplasm</keyword>
<keyword evidence="3" id="KW-0479">Metal-binding</keyword>
<accession>A0A9D4LMS8</accession>
<feature type="compositionally biased region" description="Low complexity" evidence="13">
    <location>
        <begin position="1"/>
        <end position="21"/>
    </location>
</feature>
<keyword evidence="5" id="KW-0256">Endoplasmic reticulum</keyword>
<keyword evidence="7" id="KW-0472">Membrane</keyword>